<reference evidence="2 3" key="1">
    <citation type="submission" date="2019-01" db="EMBL/GenBank/DDBJ databases">
        <authorList>
            <person name="Chen W.-M."/>
        </authorList>
    </citation>
    <scope>NUCLEOTIDE SEQUENCE [LARGE SCALE GENOMIC DNA]</scope>
    <source>
        <strain evidence="2 3">TER-1</strain>
    </source>
</reference>
<evidence type="ECO:0000313" key="2">
    <source>
        <dbReference type="EMBL" id="RVU20674.1"/>
    </source>
</evidence>
<dbReference type="RefSeq" id="WP_127727649.1">
    <property type="nucleotide sequence ID" value="NZ_SACP01000003.1"/>
</dbReference>
<comment type="caution">
    <text evidence="2">The sequence shown here is derived from an EMBL/GenBank/DDBJ whole genome shotgun (WGS) entry which is preliminary data.</text>
</comment>
<accession>A0A3S3UC82</accession>
<proteinExistence type="predicted"/>
<organism evidence="2 3">
    <name type="scientific">Methylobacterium oryzihabitans</name>
    <dbReference type="NCBI Taxonomy" id="2499852"/>
    <lineage>
        <taxon>Bacteria</taxon>
        <taxon>Pseudomonadati</taxon>
        <taxon>Pseudomonadota</taxon>
        <taxon>Alphaproteobacteria</taxon>
        <taxon>Hyphomicrobiales</taxon>
        <taxon>Methylobacteriaceae</taxon>
        <taxon>Methylobacterium</taxon>
    </lineage>
</organism>
<dbReference type="OrthoDB" id="9799947at2"/>
<sequence>MTKLTSIAFLGLLALPGPAFAAPQVERLRGTIERTESGTVTIRTDDGTARTVALADDTRISSLVPASLDGVRDGSYIGTATKDGDPPVALEVLIFPEALRGAGEGHRPWDVLPDTTAGGAPVESRMTNGTVRPPEVETRMTNGTVGTRKAGDGTTLLTVGYGGGKALTVAVPPGTPVVTLEPGSRALLVAGAKVFVVASRDGDRLEGRSISVGKDGLRPPM</sequence>
<evidence type="ECO:0000256" key="1">
    <source>
        <dbReference type="SAM" id="SignalP"/>
    </source>
</evidence>
<dbReference type="Proteomes" id="UP000286997">
    <property type="component" value="Unassembled WGS sequence"/>
</dbReference>
<feature type="chain" id="PRO_5018693371" evidence="1">
    <location>
        <begin position="22"/>
        <end position="221"/>
    </location>
</feature>
<dbReference type="EMBL" id="SACP01000003">
    <property type="protein sequence ID" value="RVU20674.1"/>
    <property type="molecule type" value="Genomic_DNA"/>
</dbReference>
<evidence type="ECO:0000313" key="3">
    <source>
        <dbReference type="Proteomes" id="UP000286997"/>
    </source>
</evidence>
<gene>
    <name evidence="2" type="ORF">EOE48_04820</name>
</gene>
<protein>
    <submittedName>
        <fullName evidence="2">Metal ABC transporter permease</fullName>
    </submittedName>
</protein>
<feature type="signal peptide" evidence="1">
    <location>
        <begin position="1"/>
        <end position="21"/>
    </location>
</feature>
<keyword evidence="1" id="KW-0732">Signal</keyword>
<name>A0A3S3UC82_9HYPH</name>
<dbReference type="AlphaFoldDB" id="A0A3S3UC82"/>
<keyword evidence="3" id="KW-1185">Reference proteome</keyword>